<accession>A0A8I6WGL4</accession>
<evidence type="ECO:0000313" key="1">
    <source>
        <dbReference type="EnsemblPlants" id="HORVU.MOREX.r3.2HG0185330.1.CDS1"/>
    </source>
</evidence>
<name>A0A8I6WGL4_HORVV</name>
<dbReference type="Gramene" id="HORVU.MOREX.r3.2HG0185330.1">
    <property type="protein sequence ID" value="HORVU.MOREX.r3.2HG0185330.1.CDS1"/>
    <property type="gene ID" value="HORVU.MOREX.r3.2HG0185330"/>
</dbReference>
<dbReference type="AlphaFoldDB" id="A0A8I6WGL4"/>
<dbReference type="EnsemblPlants" id="HORVU.MOREX.r3.2HG0185330.1">
    <property type="protein sequence ID" value="HORVU.MOREX.r3.2HG0185330.1.CDS1"/>
    <property type="gene ID" value="HORVU.MOREX.r3.2HG0185330"/>
</dbReference>
<keyword evidence="2" id="KW-1185">Reference proteome</keyword>
<reference evidence="2" key="1">
    <citation type="journal article" date="2012" name="Nature">
        <title>A physical, genetic and functional sequence assembly of the barley genome.</title>
        <authorList>
            <consortium name="The International Barley Genome Sequencing Consortium"/>
            <person name="Mayer K.F."/>
            <person name="Waugh R."/>
            <person name="Brown J.W."/>
            <person name="Schulman A."/>
            <person name="Langridge P."/>
            <person name="Platzer M."/>
            <person name="Fincher G.B."/>
            <person name="Muehlbauer G.J."/>
            <person name="Sato K."/>
            <person name="Close T.J."/>
            <person name="Wise R.P."/>
            <person name="Stein N."/>
        </authorList>
    </citation>
    <scope>NUCLEOTIDE SEQUENCE [LARGE SCALE GENOMIC DNA]</scope>
    <source>
        <strain evidence="2">cv. Morex</strain>
    </source>
</reference>
<evidence type="ECO:0000313" key="2">
    <source>
        <dbReference type="Proteomes" id="UP000011116"/>
    </source>
</evidence>
<proteinExistence type="predicted"/>
<dbReference type="Gramene" id="HORVU.MOREX.r2.2HG0153450.1">
    <property type="protein sequence ID" value="HORVU.MOREX.r2.2HG0153450.1.CDS.1"/>
    <property type="gene ID" value="HORVU.MOREX.r2.2HG0153450"/>
</dbReference>
<dbReference type="Proteomes" id="UP000011116">
    <property type="component" value="Chromosome 2H"/>
</dbReference>
<reference evidence="1" key="3">
    <citation type="submission" date="2022-01" db="UniProtKB">
        <authorList>
            <consortium name="EnsemblPlants"/>
        </authorList>
    </citation>
    <scope>IDENTIFICATION</scope>
    <source>
        <strain evidence="1">subsp. vulgare</strain>
    </source>
</reference>
<sequence>MISKQCLLYTILPGIQGPHMMEHGCKAAASWNSFLLTKSAHYIESMCKPEFSFVASHLKWLLSC</sequence>
<protein>
    <submittedName>
        <fullName evidence="1">Uncharacterized protein</fullName>
    </submittedName>
</protein>
<dbReference type="SMR" id="A0A8I6WGL4"/>
<reference evidence="1" key="2">
    <citation type="submission" date="2020-10" db="EMBL/GenBank/DDBJ databases">
        <authorList>
            <person name="Scholz U."/>
            <person name="Mascher M."/>
            <person name="Fiebig A."/>
        </authorList>
    </citation>
    <scope>NUCLEOTIDE SEQUENCE [LARGE SCALE GENOMIC DNA]</scope>
    <source>
        <strain evidence="1">cv. Morex</strain>
    </source>
</reference>
<organism evidence="1 2">
    <name type="scientific">Hordeum vulgare subsp. vulgare</name>
    <name type="common">Domesticated barley</name>
    <dbReference type="NCBI Taxonomy" id="112509"/>
    <lineage>
        <taxon>Eukaryota</taxon>
        <taxon>Viridiplantae</taxon>
        <taxon>Streptophyta</taxon>
        <taxon>Embryophyta</taxon>
        <taxon>Tracheophyta</taxon>
        <taxon>Spermatophyta</taxon>
        <taxon>Magnoliopsida</taxon>
        <taxon>Liliopsida</taxon>
        <taxon>Poales</taxon>
        <taxon>Poaceae</taxon>
        <taxon>BOP clade</taxon>
        <taxon>Pooideae</taxon>
        <taxon>Triticodae</taxon>
        <taxon>Triticeae</taxon>
        <taxon>Hordeinae</taxon>
        <taxon>Hordeum</taxon>
    </lineage>
</organism>